<dbReference type="Gene3D" id="1.10.8.60">
    <property type="match status" value="1"/>
</dbReference>
<accession>A0ABQ8Z2X1</accession>
<dbReference type="PROSITE" id="PS00674">
    <property type="entry name" value="AAA"/>
    <property type="match status" value="1"/>
</dbReference>
<dbReference type="EMBL" id="JAOAOG010000066">
    <property type="protein sequence ID" value="KAJ6251239.1"/>
    <property type="molecule type" value="Genomic_DNA"/>
</dbReference>
<organism evidence="5 6">
    <name type="scientific">Anaeramoeba flamelloides</name>
    <dbReference type="NCBI Taxonomy" id="1746091"/>
    <lineage>
        <taxon>Eukaryota</taxon>
        <taxon>Metamonada</taxon>
        <taxon>Anaeramoebidae</taxon>
        <taxon>Anaeramoeba</taxon>
    </lineage>
</organism>
<evidence type="ECO:0000256" key="1">
    <source>
        <dbReference type="ARBA" id="ARBA00006914"/>
    </source>
</evidence>
<dbReference type="Pfam" id="PF17862">
    <property type="entry name" value="AAA_lid_3"/>
    <property type="match status" value="1"/>
</dbReference>
<dbReference type="Proteomes" id="UP001150062">
    <property type="component" value="Unassembled WGS sequence"/>
</dbReference>
<feature type="compositionally biased region" description="Basic residues" evidence="3">
    <location>
        <begin position="141"/>
        <end position="153"/>
    </location>
</feature>
<comment type="caution">
    <text evidence="5">The sequence shown here is derived from an EMBL/GenBank/DDBJ whole genome shotgun (WGS) entry which is preliminary data.</text>
</comment>
<dbReference type="Gene3D" id="3.40.50.300">
    <property type="entry name" value="P-loop containing nucleotide triphosphate hydrolases"/>
    <property type="match status" value="1"/>
</dbReference>
<dbReference type="InterPro" id="IPR027417">
    <property type="entry name" value="P-loop_NTPase"/>
</dbReference>
<feature type="region of interest" description="Disordered" evidence="3">
    <location>
        <begin position="115"/>
        <end position="157"/>
    </location>
</feature>
<feature type="compositionally biased region" description="Basic and acidic residues" evidence="3">
    <location>
        <begin position="128"/>
        <end position="138"/>
    </location>
</feature>
<reference evidence="5" key="1">
    <citation type="submission" date="2022-08" db="EMBL/GenBank/DDBJ databases">
        <title>Novel sulfate-reducing endosymbionts in the free-living metamonad Anaeramoeba.</title>
        <authorList>
            <person name="Jerlstrom-Hultqvist J."/>
            <person name="Cepicka I."/>
            <person name="Gallot-Lavallee L."/>
            <person name="Salas-Leiva D."/>
            <person name="Curtis B.A."/>
            <person name="Zahonova K."/>
            <person name="Pipaliya S."/>
            <person name="Dacks J."/>
            <person name="Roger A.J."/>
        </authorList>
    </citation>
    <scope>NUCLEOTIDE SEQUENCE</scope>
    <source>
        <strain evidence="5">Schooner1</strain>
    </source>
</reference>
<dbReference type="Pfam" id="PF00004">
    <property type="entry name" value="AAA"/>
    <property type="match status" value="1"/>
</dbReference>
<feature type="domain" description="AAA+ ATPase" evidence="4">
    <location>
        <begin position="214"/>
        <end position="351"/>
    </location>
</feature>
<dbReference type="CDD" id="cd19509">
    <property type="entry name" value="RecA-like_VPS4-like"/>
    <property type="match status" value="1"/>
</dbReference>
<evidence type="ECO:0000313" key="5">
    <source>
        <dbReference type="EMBL" id="KAJ6251239.1"/>
    </source>
</evidence>
<name>A0ABQ8Z2X1_9EUKA</name>
<dbReference type="SMART" id="SM00382">
    <property type="entry name" value="AAA"/>
    <property type="match status" value="1"/>
</dbReference>
<evidence type="ECO:0000256" key="2">
    <source>
        <dbReference type="RuleBase" id="RU003651"/>
    </source>
</evidence>
<keyword evidence="2" id="KW-0547">Nucleotide-binding</keyword>
<dbReference type="InterPro" id="IPR003959">
    <property type="entry name" value="ATPase_AAA_core"/>
</dbReference>
<sequence length="454" mass="51933">MIITGFVTNLKKQQMLYNEGRTYIDLAINQENENTYPTLSLSNYLKGRNKLNRALTLKFTKSEKKISDPLNDEIIQILNSVNERIKKLKMLEMKSLVIQQEQLIQRRQTQQSYIQQNKNQEIFQPPRVTDRENRDEYKSTNTKKKKSKNKQNKAKSINGIPQELIERIKNEMIDNTEPLTFQDIAGLEVAKKALHESIVLPNKRPEIFKGLRTPPKGILLFGPPGNGKTMIARATAAASNCTFFSITSASITSKFVGEGEKLVRALFMVARQNQPSIIFIDEIDSILGERGGKNELESSRAIKNEFLTQIEGVTSKNDERVLLVAATNRPYDLDGAVLRRFRKKIYIPPPDKKSRVCLIANLLRKQDNNITKNELEKIANKTDGFSGSDLRNLALEAAMFSIRELNEEIEYIEESKIRPISYQDFLKALKTINTSLKKQSMVELEDWNQKFGCN</sequence>
<protein>
    <submittedName>
        <fullName evidence="5">Spastin</fullName>
    </submittedName>
</protein>
<comment type="similarity">
    <text evidence="1 2">Belongs to the AAA ATPase family.</text>
</comment>
<dbReference type="InterPro" id="IPR003593">
    <property type="entry name" value="AAA+_ATPase"/>
</dbReference>
<keyword evidence="6" id="KW-1185">Reference proteome</keyword>
<dbReference type="InterPro" id="IPR003960">
    <property type="entry name" value="ATPase_AAA_CS"/>
</dbReference>
<dbReference type="PANTHER" id="PTHR23074:SF17">
    <property type="entry name" value="FIDGETIN-LIKE PROTEIN 1"/>
    <property type="match status" value="1"/>
</dbReference>
<proteinExistence type="inferred from homology"/>
<gene>
    <name evidence="5" type="ORF">M0813_15251</name>
</gene>
<dbReference type="SUPFAM" id="SSF52540">
    <property type="entry name" value="P-loop containing nucleoside triphosphate hydrolases"/>
    <property type="match status" value="1"/>
</dbReference>
<keyword evidence="2" id="KW-0067">ATP-binding</keyword>
<evidence type="ECO:0000313" key="6">
    <source>
        <dbReference type="Proteomes" id="UP001150062"/>
    </source>
</evidence>
<evidence type="ECO:0000259" key="4">
    <source>
        <dbReference type="SMART" id="SM00382"/>
    </source>
</evidence>
<dbReference type="InterPro" id="IPR050304">
    <property type="entry name" value="MT-severing_AAA_ATPase"/>
</dbReference>
<dbReference type="InterPro" id="IPR041569">
    <property type="entry name" value="AAA_lid_3"/>
</dbReference>
<evidence type="ECO:0000256" key="3">
    <source>
        <dbReference type="SAM" id="MobiDB-lite"/>
    </source>
</evidence>
<dbReference type="PANTHER" id="PTHR23074">
    <property type="entry name" value="AAA DOMAIN-CONTAINING"/>
    <property type="match status" value="1"/>
</dbReference>